<feature type="region of interest" description="Disordered" evidence="1">
    <location>
        <begin position="1"/>
        <end position="65"/>
    </location>
</feature>
<protein>
    <submittedName>
        <fullName evidence="2">50S ribosome-binding GTPase, putative</fullName>
    </submittedName>
</protein>
<feature type="compositionally biased region" description="Low complexity" evidence="1">
    <location>
        <begin position="18"/>
        <end position="31"/>
    </location>
</feature>
<organism evidence="2 3">
    <name type="scientific">Angomonas deanei</name>
    <dbReference type="NCBI Taxonomy" id="59799"/>
    <lineage>
        <taxon>Eukaryota</taxon>
        <taxon>Discoba</taxon>
        <taxon>Euglenozoa</taxon>
        <taxon>Kinetoplastea</taxon>
        <taxon>Metakinetoplastina</taxon>
        <taxon>Trypanosomatida</taxon>
        <taxon>Trypanosomatidae</taxon>
        <taxon>Strigomonadinae</taxon>
        <taxon>Angomonas</taxon>
    </lineage>
</organism>
<evidence type="ECO:0000313" key="2">
    <source>
        <dbReference type="EMBL" id="CAD2216505.1"/>
    </source>
</evidence>
<dbReference type="VEuPathDB" id="TriTrypDB:ADEAN_000396700"/>
<dbReference type="Gene3D" id="3.40.50.300">
    <property type="entry name" value="P-loop containing nucleotide triphosphate hydrolases"/>
    <property type="match status" value="1"/>
</dbReference>
<keyword evidence="3" id="KW-1185">Reference proteome</keyword>
<accession>A0A7G2CAM6</accession>
<evidence type="ECO:0000313" key="3">
    <source>
        <dbReference type="Proteomes" id="UP000515908"/>
    </source>
</evidence>
<dbReference type="Proteomes" id="UP000515908">
    <property type="component" value="Chromosome 07"/>
</dbReference>
<dbReference type="SUPFAM" id="SSF52540">
    <property type="entry name" value="P-loop containing nucleoside triphosphate hydrolases"/>
    <property type="match status" value="1"/>
</dbReference>
<reference evidence="2 3" key="1">
    <citation type="submission" date="2020-08" db="EMBL/GenBank/DDBJ databases">
        <authorList>
            <person name="Newling K."/>
            <person name="Davey J."/>
            <person name="Forrester S."/>
        </authorList>
    </citation>
    <scope>NUCLEOTIDE SEQUENCE [LARGE SCALE GENOMIC DNA]</scope>
    <source>
        <strain evidence="3">Crithidia deanei Carvalho (ATCC PRA-265)</strain>
    </source>
</reference>
<dbReference type="AlphaFoldDB" id="A0A7G2CAM6"/>
<dbReference type="EMBL" id="LR877151">
    <property type="protein sequence ID" value="CAD2216505.1"/>
    <property type="molecule type" value="Genomic_DNA"/>
</dbReference>
<name>A0A7G2CAM6_9TRYP</name>
<proteinExistence type="predicted"/>
<sequence length="386" mass="41790">MYRWGSKTSRSSAVAIDSGSESSAESTEGSAQYSEDKSLATSTDFKSEQMLGASTRSRGFTSGVPLSARGANSSFTSRGLPPRQGALAITHNEDRLAATYSSPVVPFQRTASQGSLMNTYGNFGKVCDFPERKPTVNILVVGAPQVGKSSFINAHRTAVTNSNKWPTAPVGICGFYGTTTVEPFPDNPTNPSWLFIDTPGRFYDSADEPVLHLLMEGMPWRTKLAGSNALSVEEIAEVIPIPTNKANQAVIVVPANDLIEDLGWSNTLFFRNRFTTASDAESVILYCKGLVSKLRALLQDQSPFIVISKMDKVGGAGNAQARNEILSLMGQCVPVNRVYFTACPDGQSAVASRRSLTLDPATRENLLQLHEDICFSVQWRNKVTDL</sequence>
<dbReference type="InterPro" id="IPR027417">
    <property type="entry name" value="P-loop_NTPase"/>
</dbReference>
<feature type="compositionally biased region" description="Polar residues" evidence="1">
    <location>
        <begin position="1"/>
        <end position="12"/>
    </location>
</feature>
<dbReference type="OrthoDB" id="244208at2759"/>
<gene>
    <name evidence="2" type="ORF">ADEAN_000396700</name>
</gene>
<dbReference type="GO" id="GO:0005525">
    <property type="term" value="F:GTP binding"/>
    <property type="evidence" value="ECO:0007669"/>
    <property type="project" value="InterPro"/>
</dbReference>
<evidence type="ECO:0000256" key="1">
    <source>
        <dbReference type="SAM" id="MobiDB-lite"/>
    </source>
</evidence>